<gene>
    <name evidence="1" type="ORF">GCM10010403_17620</name>
</gene>
<comment type="caution">
    <text evidence="1">The sequence shown here is derived from an EMBL/GenBank/DDBJ whole genome shotgun (WGS) entry which is preliminary data.</text>
</comment>
<dbReference type="EMBL" id="BAAASX010000002">
    <property type="protein sequence ID" value="GAA2327236.1"/>
    <property type="molecule type" value="Genomic_DNA"/>
</dbReference>
<organism evidence="1 2">
    <name type="scientific">Glycomyces rutgersensis</name>
    <dbReference type="NCBI Taxonomy" id="58115"/>
    <lineage>
        <taxon>Bacteria</taxon>
        <taxon>Bacillati</taxon>
        <taxon>Actinomycetota</taxon>
        <taxon>Actinomycetes</taxon>
        <taxon>Glycomycetales</taxon>
        <taxon>Glycomycetaceae</taxon>
        <taxon>Glycomyces</taxon>
    </lineage>
</organism>
<sequence length="77" mass="8452">MSIGCYRVDLRKHFLDIDRWKYYFSAAIVSAHSDGTKKRAGPSGPARCGIAQRAAFAQYEPSGYANSSMDAECISAE</sequence>
<reference evidence="1 2" key="1">
    <citation type="journal article" date="2019" name="Int. J. Syst. Evol. Microbiol.">
        <title>The Global Catalogue of Microorganisms (GCM) 10K type strain sequencing project: providing services to taxonomists for standard genome sequencing and annotation.</title>
        <authorList>
            <consortium name="The Broad Institute Genomics Platform"/>
            <consortium name="The Broad Institute Genome Sequencing Center for Infectious Disease"/>
            <person name="Wu L."/>
            <person name="Ma J."/>
        </authorList>
    </citation>
    <scope>NUCLEOTIDE SEQUENCE [LARGE SCALE GENOMIC DNA]</scope>
    <source>
        <strain evidence="1 2">JCM 6238</strain>
    </source>
</reference>
<evidence type="ECO:0000313" key="1">
    <source>
        <dbReference type="EMBL" id="GAA2327236.1"/>
    </source>
</evidence>
<protein>
    <submittedName>
        <fullName evidence="1">Uncharacterized protein</fullName>
    </submittedName>
</protein>
<name>A0ABN3FD22_9ACTN</name>
<dbReference type="Proteomes" id="UP001501584">
    <property type="component" value="Unassembled WGS sequence"/>
</dbReference>
<proteinExistence type="predicted"/>
<evidence type="ECO:0000313" key="2">
    <source>
        <dbReference type="Proteomes" id="UP001501584"/>
    </source>
</evidence>
<keyword evidence="2" id="KW-1185">Reference proteome</keyword>
<accession>A0ABN3FD22</accession>